<dbReference type="KEGG" id="uru:DSM104443_00791"/>
<dbReference type="InterPro" id="IPR037401">
    <property type="entry name" value="SnoaL-like"/>
</dbReference>
<dbReference type="InterPro" id="IPR032710">
    <property type="entry name" value="NTF2-like_dom_sf"/>
</dbReference>
<sequence>MPGMHPHEALIREFYDAFARRDAEAMASCYDREVFFSDPVFPGLKGDEAGDMWRMLLSRAADLQVTLDSASANAEGGRAEWTARYTFSKTGRPVVNHVSAMFAFRNGKISRHYDRFSFYRWASQALGPMGRALGWFAPLKWKVRKDAAKGLEKFRERKAS</sequence>
<name>A0A6M4GR64_9PROT</name>
<dbReference type="SUPFAM" id="SSF54427">
    <property type="entry name" value="NTF2-like"/>
    <property type="match status" value="1"/>
</dbReference>
<reference evidence="2 3" key="1">
    <citation type="submission" date="2020-04" db="EMBL/GenBank/DDBJ databases">
        <title>Usitatibacter rugosus gen. nov., sp. nov. and Usitatibacter palustris sp. nov., novel members of Usitatibacteraceae fam. nov. within the order Nitrosomonadales isolated from soil.</title>
        <authorList>
            <person name="Huber K.J."/>
            <person name="Neumann-Schaal M."/>
            <person name="Geppert A."/>
            <person name="Luckner M."/>
            <person name="Wanner G."/>
            <person name="Overmann J."/>
        </authorList>
    </citation>
    <scope>NUCLEOTIDE SEQUENCE [LARGE SCALE GENOMIC DNA]</scope>
    <source>
        <strain evidence="2 3">0125_3</strain>
    </source>
</reference>
<evidence type="ECO:0000313" key="2">
    <source>
        <dbReference type="EMBL" id="QJR09741.1"/>
    </source>
</evidence>
<protein>
    <recommendedName>
        <fullName evidence="1">SnoaL-like domain-containing protein</fullName>
    </recommendedName>
</protein>
<accession>A0A6M4GR64</accession>
<dbReference type="Pfam" id="PF12680">
    <property type="entry name" value="SnoaL_2"/>
    <property type="match status" value="1"/>
</dbReference>
<keyword evidence="3" id="KW-1185">Reference proteome</keyword>
<evidence type="ECO:0000313" key="3">
    <source>
        <dbReference type="Proteomes" id="UP000501534"/>
    </source>
</evidence>
<feature type="domain" description="SnoaL-like" evidence="1">
    <location>
        <begin position="11"/>
        <end position="112"/>
    </location>
</feature>
<proteinExistence type="predicted"/>
<evidence type="ECO:0000259" key="1">
    <source>
        <dbReference type="Pfam" id="PF12680"/>
    </source>
</evidence>
<dbReference type="Gene3D" id="3.10.450.50">
    <property type="match status" value="1"/>
</dbReference>
<dbReference type="EMBL" id="CP053069">
    <property type="protein sequence ID" value="QJR09741.1"/>
    <property type="molecule type" value="Genomic_DNA"/>
</dbReference>
<organism evidence="2 3">
    <name type="scientific">Usitatibacter rugosus</name>
    <dbReference type="NCBI Taxonomy" id="2732067"/>
    <lineage>
        <taxon>Bacteria</taxon>
        <taxon>Pseudomonadati</taxon>
        <taxon>Pseudomonadota</taxon>
        <taxon>Betaproteobacteria</taxon>
        <taxon>Nitrosomonadales</taxon>
        <taxon>Usitatibacteraceae</taxon>
        <taxon>Usitatibacter</taxon>
    </lineage>
</organism>
<dbReference type="Proteomes" id="UP000501534">
    <property type="component" value="Chromosome"/>
</dbReference>
<gene>
    <name evidence="2" type="ORF">DSM104443_00791</name>
</gene>
<dbReference type="AlphaFoldDB" id="A0A6M4GR64"/>